<organism evidence="4 5">
    <name type="scientific">Neolewinella xylanilytica</name>
    <dbReference type="NCBI Taxonomy" id="1514080"/>
    <lineage>
        <taxon>Bacteria</taxon>
        <taxon>Pseudomonadati</taxon>
        <taxon>Bacteroidota</taxon>
        <taxon>Saprospiria</taxon>
        <taxon>Saprospirales</taxon>
        <taxon>Lewinellaceae</taxon>
        <taxon>Neolewinella</taxon>
    </lineage>
</organism>
<dbReference type="InterPro" id="IPR036237">
    <property type="entry name" value="Xyl_isomerase-like_sf"/>
</dbReference>
<dbReference type="InterPro" id="IPR012338">
    <property type="entry name" value="Beta-lactam/transpept-like"/>
</dbReference>
<accession>A0A2S6I3Q4</accession>
<dbReference type="EMBL" id="PTJC01000006">
    <property type="protein sequence ID" value="PPK85795.1"/>
    <property type="molecule type" value="Genomic_DNA"/>
</dbReference>
<evidence type="ECO:0000259" key="2">
    <source>
        <dbReference type="Pfam" id="PF00144"/>
    </source>
</evidence>
<dbReference type="Gene3D" id="3.40.710.10">
    <property type="entry name" value="DD-peptidase/beta-lactamase superfamily"/>
    <property type="match status" value="1"/>
</dbReference>
<dbReference type="SUPFAM" id="SSF56601">
    <property type="entry name" value="beta-lactamase/transpeptidase-like"/>
    <property type="match status" value="1"/>
</dbReference>
<feature type="domain" description="Beta-lactamase-related" evidence="2">
    <location>
        <begin position="319"/>
        <end position="684"/>
    </location>
</feature>
<reference evidence="4 5" key="1">
    <citation type="submission" date="2018-02" db="EMBL/GenBank/DDBJ databases">
        <title>Genomic Encyclopedia of Archaeal and Bacterial Type Strains, Phase II (KMG-II): from individual species to whole genera.</title>
        <authorList>
            <person name="Goeker M."/>
        </authorList>
    </citation>
    <scope>NUCLEOTIDE SEQUENCE [LARGE SCALE GENOMIC DNA]</scope>
    <source>
        <strain evidence="4 5">DSM 29526</strain>
    </source>
</reference>
<dbReference type="Gene3D" id="3.20.20.150">
    <property type="entry name" value="Divalent-metal-dependent TIM barrel enzymes"/>
    <property type="match status" value="1"/>
</dbReference>
<dbReference type="Pfam" id="PF00144">
    <property type="entry name" value="Beta-lactamase"/>
    <property type="match status" value="1"/>
</dbReference>
<proteinExistence type="predicted"/>
<evidence type="ECO:0000313" key="5">
    <source>
        <dbReference type="Proteomes" id="UP000237662"/>
    </source>
</evidence>
<evidence type="ECO:0000259" key="3">
    <source>
        <dbReference type="Pfam" id="PF01261"/>
    </source>
</evidence>
<dbReference type="AlphaFoldDB" id="A0A2S6I3Q4"/>
<feature type="signal peptide" evidence="1">
    <location>
        <begin position="1"/>
        <end position="19"/>
    </location>
</feature>
<evidence type="ECO:0000256" key="1">
    <source>
        <dbReference type="SAM" id="SignalP"/>
    </source>
</evidence>
<keyword evidence="1" id="KW-0732">Signal</keyword>
<dbReference type="InterPro" id="IPR050789">
    <property type="entry name" value="Diverse_Enzym_Activities"/>
</dbReference>
<dbReference type="Proteomes" id="UP000237662">
    <property type="component" value="Unassembled WGS sequence"/>
</dbReference>
<dbReference type="InterPro" id="IPR001466">
    <property type="entry name" value="Beta-lactam-related"/>
</dbReference>
<keyword evidence="5" id="KW-1185">Reference proteome</keyword>
<dbReference type="PANTHER" id="PTHR43283:SF3">
    <property type="entry name" value="BETA-LACTAMASE FAMILY PROTEIN (AFU_ORTHOLOGUE AFUA_5G07500)"/>
    <property type="match status" value="1"/>
</dbReference>
<sequence length="707" mass="77556">MRYLIVSLLFFACTATDPATVSSPTTDSPGGPRYSLGQWSFHRALFDGEMDNFDFVATAGEMDFDGVELVNQFFADRATDAAFLDSLRAAADDAGVALTMLLIDGAGNLGDPDAAARDSAVARHLEWVAAAERLGIRDLRINAHGAGTYEAVLDAATDGVGKLARAARESGVRILIENHGGWSSNGTWLSTLLQRLEPEAVGAVADFDNWCYQRDNGQLWGGKCTARYDRYKGMQELMPYAGGVSVKAFNFTADGAETVMDFRTLFDAIRASGYDGYLGIEYEGDSLPAREGVEKTRALAERSWPRNTVVTPTARERIDSTLRGFVSAGDIAGVSALVFEKGDEAYFGAFGQSDREADIPMQRNTIVQIYSMTKPITGVALMQLYEQDKFELDDPLADHLPEFRDVRVYVSGGGSAGTMQTRATSRPILVRDITRHTAGFYTGGDPDGLQQAFVAADLRSYENTLTTMGEKLGQLPLRSDPGTEWHYGPSVDVQALLVERLSGQAFDAYLREHIFTPLGMNDTRYVVPEADRDRFSAAYRRDADGTLTQLPSAEAHEFNLRQWPLTPGGFGLTSTLDDYMTFARMLLNGGSLDGVRILQPETVRLMRTNQLSDEVTERLWLPSKGQVGFGIDFAVRQRPPATAAENPGKVGEFFWDGAASTLFWVDPANELAAVLFVQLFPFDQIGLHHDFRRAIYGPFVPLPEAAR</sequence>
<dbReference type="Pfam" id="PF01261">
    <property type="entry name" value="AP_endonuc_2"/>
    <property type="match status" value="1"/>
</dbReference>
<name>A0A2S6I3Q4_9BACT</name>
<evidence type="ECO:0000313" key="4">
    <source>
        <dbReference type="EMBL" id="PPK85795.1"/>
    </source>
</evidence>
<dbReference type="PANTHER" id="PTHR43283">
    <property type="entry name" value="BETA-LACTAMASE-RELATED"/>
    <property type="match status" value="1"/>
</dbReference>
<dbReference type="SUPFAM" id="SSF51658">
    <property type="entry name" value="Xylose isomerase-like"/>
    <property type="match status" value="1"/>
</dbReference>
<feature type="domain" description="Xylose isomerase-like TIM barrel" evidence="3">
    <location>
        <begin position="58"/>
        <end position="295"/>
    </location>
</feature>
<comment type="caution">
    <text evidence="4">The sequence shown here is derived from an EMBL/GenBank/DDBJ whole genome shotgun (WGS) entry which is preliminary data.</text>
</comment>
<dbReference type="OrthoDB" id="1522765at2"/>
<feature type="chain" id="PRO_5015715810" evidence="1">
    <location>
        <begin position="20"/>
        <end position="707"/>
    </location>
</feature>
<gene>
    <name evidence="4" type="ORF">CLV84_2702</name>
</gene>
<dbReference type="RefSeq" id="WP_104420282.1">
    <property type="nucleotide sequence ID" value="NZ_PTJC01000006.1"/>
</dbReference>
<dbReference type="InterPro" id="IPR013022">
    <property type="entry name" value="Xyl_isomerase-like_TIM-brl"/>
</dbReference>
<protein>
    <submittedName>
        <fullName evidence="4">CubicO group peptidase (Beta-lactamase class C family)</fullName>
    </submittedName>
</protein>